<protein>
    <submittedName>
        <fullName evidence="1">Uncharacterized protein</fullName>
    </submittedName>
</protein>
<sequence>MPPQFGRAVLQLLVVQGQFELICLGADRGGILSDVGLVIVPVRENRSFDHYFGALEDDRGFGAPPLSQIADRTASMR</sequence>
<gene>
    <name evidence="1" type="ORF">NON19_07800</name>
</gene>
<dbReference type="EMBL" id="JANFNH010000004">
    <property type="protein sequence ID" value="MCQ4041939.1"/>
    <property type="molecule type" value="Genomic_DNA"/>
</dbReference>
<reference evidence="1 2" key="1">
    <citation type="submission" date="2022-06" db="EMBL/GenBank/DDBJ databases">
        <title>Draft genome sequence of type strain Streptomyces rubrisoli DSM 42083.</title>
        <authorList>
            <person name="Duangmal K."/>
            <person name="Klaysubun C."/>
        </authorList>
    </citation>
    <scope>NUCLEOTIDE SEQUENCE [LARGE SCALE GENOMIC DNA]</scope>
    <source>
        <strain evidence="1 2">DSM 42083</strain>
    </source>
</reference>
<dbReference type="Proteomes" id="UP001206206">
    <property type="component" value="Unassembled WGS sequence"/>
</dbReference>
<dbReference type="RefSeq" id="WP_255925926.1">
    <property type="nucleotide sequence ID" value="NZ_JANFNH010000004.1"/>
</dbReference>
<comment type="caution">
    <text evidence="1">The sequence shown here is derived from an EMBL/GenBank/DDBJ whole genome shotgun (WGS) entry which is preliminary data.</text>
</comment>
<organism evidence="1 2">
    <name type="scientific">Streptantibioticus rubrisoli</name>
    <dbReference type="NCBI Taxonomy" id="1387313"/>
    <lineage>
        <taxon>Bacteria</taxon>
        <taxon>Bacillati</taxon>
        <taxon>Actinomycetota</taxon>
        <taxon>Actinomycetes</taxon>
        <taxon>Kitasatosporales</taxon>
        <taxon>Streptomycetaceae</taxon>
        <taxon>Streptantibioticus</taxon>
    </lineage>
</organism>
<keyword evidence="2" id="KW-1185">Reference proteome</keyword>
<evidence type="ECO:0000313" key="1">
    <source>
        <dbReference type="EMBL" id="MCQ4041939.1"/>
    </source>
</evidence>
<dbReference type="InterPro" id="IPR017850">
    <property type="entry name" value="Alkaline_phosphatase_core_sf"/>
</dbReference>
<name>A0ABT1P9A2_9ACTN</name>
<proteinExistence type="predicted"/>
<accession>A0ABT1P9A2</accession>
<evidence type="ECO:0000313" key="2">
    <source>
        <dbReference type="Proteomes" id="UP001206206"/>
    </source>
</evidence>
<dbReference type="Gene3D" id="3.40.720.10">
    <property type="entry name" value="Alkaline Phosphatase, subunit A"/>
    <property type="match status" value="1"/>
</dbReference>